<evidence type="ECO:0000256" key="3">
    <source>
        <dbReference type="ARBA" id="ARBA00022525"/>
    </source>
</evidence>
<protein>
    <submittedName>
        <fullName evidence="7">Putative secreted protein</fullName>
    </submittedName>
</protein>
<feature type="domain" description="Lipase" evidence="6">
    <location>
        <begin position="160"/>
        <end position="266"/>
    </location>
</feature>
<keyword evidence="3" id="KW-0964">Secreted</keyword>
<sequence>MPPNGGTCKRWSISGLALFCATVFFVRFTAASQAETNTDKNADLEGEICDERDKSEKWNGTMTYCELKKRLKTLNTGQLESLLEYYKGPKHEISKKPPPVNKQTIVWALFVYGVTQAAQTSLIKQVLSLVLKKQRDHDCYRTVGCFYPGNRMALELGGPVTPQEAGVKFYYYDNGRHSGTEVNITSWENLTHRRSEPEKLLTVIIHGFKESRNTRQVVNLTDALLRNVRTDVIVVDWEQAAAFPYYGAAATNSPLVGAEVSVLLRSM</sequence>
<dbReference type="PANTHER" id="PTHR11610:SF173">
    <property type="entry name" value="LIPASE DOMAIN-CONTAINING PROTEIN-RELATED"/>
    <property type="match status" value="1"/>
</dbReference>
<dbReference type="InterPro" id="IPR013818">
    <property type="entry name" value="Lipase"/>
</dbReference>
<evidence type="ECO:0000256" key="4">
    <source>
        <dbReference type="RuleBase" id="RU004262"/>
    </source>
</evidence>
<evidence type="ECO:0000256" key="2">
    <source>
        <dbReference type="ARBA" id="ARBA00010701"/>
    </source>
</evidence>
<dbReference type="InterPro" id="IPR000734">
    <property type="entry name" value="TAG_lipase"/>
</dbReference>
<evidence type="ECO:0000313" key="7">
    <source>
        <dbReference type="EMBL" id="JAG92642.1"/>
    </source>
</evidence>
<dbReference type="Pfam" id="PF00151">
    <property type="entry name" value="Lipase"/>
    <property type="match status" value="1"/>
</dbReference>
<dbReference type="GO" id="GO:0016042">
    <property type="term" value="P:lipid catabolic process"/>
    <property type="evidence" value="ECO:0007669"/>
    <property type="project" value="TreeGrafter"/>
</dbReference>
<organism evidence="7">
    <name type="scientific">Amblyomma americanum</name>
    <name type="common">Lone star tick</name>
    <dbReference type="NCBI Taxonomy" id="6943"/>
    <lineage>
        <taxon>Eukaryota</taxon>
        <taxon>Metazoa</taxon>
        <taxon>Ecdysozoa</taxon>
        <taxon>Arthropoda</taxon>
        <taxon>Chelicerata</taxon>
        <taxon>Arachnida</taxon>
        <taxon>Acari</taxon>
        <taxon>Parasitiformes</taxon>
        <taxon>Ixodida</taxon>
        <taxon>Ixodoidea</taxon>
        <taxon>Ixodidae</taxon>
        <taxon>Amblyomminae</taxon>
        <taxon>Amblyomma</taxon>
    </lineage>
</organism>
<dbReference type="GO" id="GO:0005615">
    <property type="term" value="C:extracellular space"/>
    <property type="evidence" value="ECO:0007669"/>
    <property type="project" value="TreeGrafter"/>
</dbReference>
<dbReference type="AlphaFoldDB" id="A0A0C9SEG1"/>
<accession>A0A0C9SEG1</accession>
<comment type="similarity">
    <text evidence="2 4">Belongs to the AB hydrolase superfamily. Lipase family.</text>
</comment>
<evidence type="ECO:0000256" key="5">
    <source>
        <dbReference type="SAM" id="SignalP"/>
    </source>
</evidence>
<proteinExistence type="evidence at transcript level"/>
<name>A0A0C9SEG1_AMBAM</name>
<evidence type="ECO:0000256" key="1">
    <source>
        <dbReference type="ARBA" id="ARBA00004613"/>
    </source>
</evidence>
<comment type="subcellular location">
    <subcellularLocation>
        <location evidence="1">Secreted</location>
    </subcellularLocation>
</comment>
<feature type="signal peptide" evidence="5">
    <location>
        <begin position="1"/>
        <end position="31"/>
    </location>
</feature>
<dbReference type="EMBL" id="GBZX01000098">
    <property type="protein sequence ID" value="JAG92642.1"/>
    <property type="molecule type" value="mRNA"/>
</dbReference>
<evidence type="ECO:0000259" key="6">
    <source>
        <dbReference type="Pfam" id="PF00151"/>
    </source>
</evidence>
<dbReference type="PANTHER" id="PTHR11610">
    <property type="entry name" value="LIPASE"/>
    <property type="match status" value="1"/>
</dbReference>
<dbReference type="SUPFAM" id="SSF53474">
    <property type="entry name" value="alpha/beta-Hydrolases"/>
    <property type="match status" value="1"/>
</dbReference>
<feature type="non-terminal residue" evidence="7">
    <location>
        <position position="267"/>
    </location>
</feature>
<reference evidence="7" key="1">
    <citation type="journal article" date="2015" name="PLoS ONE">
        <title>An Insight into the Sialome of the Lone Star Tick, Amblyomma americanum, with a Glimpse on Its Time Dependent Gene Expression.</title>
        <authorList>
            <person name="Karim S."/>
            <person name="Ribeiro J.M."/>
        </authorList>
    </citation>
    <scope>NUCLEOTIDE SEQUENCE</scope>
    <source>
        <tissue evidence="7">Salivary gland</tissue>
    </source>
</reference>
<dbReference type="Gene3D" id="3.40.50.1820">
    <property type="entry name" value="alpha/beta hydrolase"/>
    <property type="match status" value="1"/>
</dbReference>
<dbReference type="GO" id="GO:0016298">
    <property type="term" value="F:lipase activity"/>
    <property type="evidence" value="ECO:0007669"/>
    <property type="project" value="InterPro"/>
</dbReference>
<dbReference type="InterPro" id="IPR029058">
    <property type="entry name" value="AB_hydrolase_fold"/>
</dbReference>
<keyword evidence="5" id="KW-0732">Signal</keyword>
<feature type="chain" id="PRO_5002202808" evidence="5">
    <location>
        <begin position="32"/>
        <end position="267"/>
    </location>
</feature>